<dbReference type="RefSeq" id="WP_133134874.1">
    <property type="nucleotide sequence ID" value="NZ_CAAAIF010000005.1"/>
</dbReference>
<dbReference type="PATRIC" id="fig|45070.6.peg.359"/>
<dbReference type="Proteomes" id="UP000054725">
    <property type="component" value="Unassembled WGS sequence"/>
</dbReference>
<protein>
    <submittedName>
        <fullName evidence="1">Secreted protein</fullName>
    </submittedName>
</protein>
<name>A0A0W0X2R8_9GAMM</name>
<evidence type="ECO:0000313" key="1">
    <source>
        <dbReference type="EMBL" id="KTD38849.1"/>
    </source>
</evidence>
<dbReference type="STRING" id="45070.Lnau_0343"/>
<organism evidence="1 2">
    <name type="scientific">Legionella nautarum</name>
    <dbReference type="NCBI Taxonomy" id="45070"/>
    <lineage>
        <taxon>Bacteria</taxon>
        <taxon>Pseudomonadati</taxon>
        <taxon>Pseudomonadota</taxon>
        <taxon>Gammaproteobacteria</taxon>
        <taxon>Legionellales</taxon>
        <taxon>Legionellaceae</taxon>
        <taxon>Legionella</taxon>
    </lineage>
</organism>
<accession>A0A0W0X2R8</accession>
<reference evidence="1 2" key="1">
    <citation type="submission" date="2015-11" db="EMBL/GenBank/DDBJ databases">
        <title>Genomic analysis of 38 Legionella species identifies large and diverse effector repertoires.</title>
        <authorList>
            <person name="Burstein D."/>
            <person name="Amaro F."/>
            <person name="Zusman T."/>
            <person name="Lifshitz Z."/>
            <person name="Cohen O."/>
            <person name="Gilbert J.A."/>
            <person name="Pupko T."/>
            <person name="Shuman H.A."/>
            <person name="Segal G."/>
        </authorList>
    </citation>
    <scope>NUCLEOTIDE SEQUENCE [LARGE SCALE GENOMIC DNA]</scope>
    <source>
        <strain evidence="1 2">ATCC 49506</strain>
    </source>
</reference>
<sequence>MNRKLLFSVLVLSTGLLAGCWTIKSGQKSGIIVKVAKEGKFWGTYEGELIRGGLENATGATGREFHFTLGQFKSPLVKKAELAMQNNDHVILTYHCEEFVMPWRGETKCFVDDINIIEAQNLPKPAAQPSSSVTKPLGE</sequence>
<dbReference type="PROSITE" id="PS51257">
    <property type="entry name" value="PROKAR_LIPOPROTEIN"/>
    <property type="match status" value="1"/>
</dbReference>
<gene>
    <name evidence="1" type="ORF">Lnau_0343</name>
</gene>
<dbReference type="EMBL" id="LNYO01000004">
    <property type="protein sequence ID" value="KTD38849.1"/>
    <property type="molecule type" value="Genomic_DNA"/>
</dbReference>
<dbReference type="OrthoDB" id="9794557at2"/>
<proteinExistence type="predicted"/>
<dbReference type="AlphaFoldDB" id="A0A0W0X2R8"/>
<evidence type="ECO:0000313" key="2">
    <source>
        <dbReference type="Proteomes" id="UP000054725"/>
    </source>
</evidence>
<keyword evidence="2" id="KW-1185">Reference proteome</keyword>
<comment type="caution">
    <text evidence="1">The sequence shown here is derived from an EMBL/GenBank/DDBJ whole genome shotgun (WGS) entry which is preliminary data.</text>
</comment>